<dbReference type="InterPro" id="IPR000490">
    <property type="entry name" value="Glyco_hydro_17"/>
</dbReference>
<reference evidence="15 16" key="1">
    <citation type="submission" date="2020-08" db="EMBL/GenBank/DDBJ databases">
        <title>Genomic Encyclopedia of Type Strains, Phase IV (KMG-IV): sequencing the most valuable type-strain genomes for metagenomic binning, comparative biology and taxonomic classification.</title>
        <authorList>
            <person name="Goeker M."/>
        </authorList>
    </citation>
    <scope>NUCLEOTIDE SEQUENCE [LARGE SCALE GENOMIC DNA]</scope>
    <source>
        <strain evidence="15 16">DSM 11590</strain>
    </source>
</reference>
<evidence type="ECO:0000256" key="6">
    <source>
        <dbReference type="ARBA" id="ARBA00022842"/>
    </source>
</evidence>
<keyword evidence="3 15" id="KW-0808">Transferase</keyword>
<sequence>MVRILLAAVLAAALHFGIWLNANVRVLPPDVTEKGMEMPINSLSFSPFKPGEDPVEGFVVPVERIDQDLTLLSKYTRNIRLYSSRLGLEKVPELARAHGMYVTTAAWLSGEVPEDRAEIERALKLTNNNWNVRSLYIGNESLLRAEVTIEQLITYLREVRGRVRSDVQVSTGETWDVWLKYPQLVSETDFIAAHLLPYWEGVPWEEAVKVAYERLDMLRKTYPGKRIVVAEFGWPSQGYNFKAATTGKHVQAEIIRGFIREAKRRGIEYNIIEAFDQPWKVNEGSVGAYWGVFDSERRLKFPLEGEFKVEYTSIAFGALAIGALLTVIGLRRRRPTLAHAIIYALAANGFAAGIAMAIAYPFGNYINFGTGVMWATGVIMVIPLTIMTLAKVNEISEVLLGHAPKRLIVAEPDGPKTDYKPMVSIHVPGYKEQPEMMKYTLDTCAALEYPDFEVLVIMNNTTDEYYWRPVADHCAVLNERLGKEVFKFIYLPKVKGFKAGAMTMAYGFTDPRAEVLAVIDADYAVDRHWLRDMVPAFADPKIALVQAPQDHRDGEESLFKTMMNWEYAGFFDIGMVQRNEDNAIVAHGTMLMLRRSSFEEVGGWSSDTIVEDTELGLRLFEAGYDATYTNRRYGWGLLPDTFKAFKTQRHRWAYGAIQIIKHHWRHMLPKSKTLTSAQKAQFVSGWIFWLSDALGVAVAMLNLVWVPMIVFVGMVLPMMSLTIPILTSFVINVLHCVLLYRTRVKAALPEILGAAIAAMSLQLTVGNAVYTGLVKDNLAFARTEKGGNTAKPNQAVKKKMTDSPVFWETVLGVALLASATLLWVMNPLNITEQDIFAATVAVQAIPFLSARVMRWVEKNKDRFKGIPVRAGSPGSSTTHRPV</sequence>
<evidence type="ECO:0000256" key="3">
    <source>
        <dbReference type="ARBA" id="ARBA00022679"/>
    </source>
</evidence>
<proteinExistence type="predicted"/>
<evidence type="ECO:0000256" key="12">
    <source>
        <dbReference type="ARBA" id="ARBA00078564"/>
    </source>
</evidence>
<dbReference type="InterPro" id="IPR050321">
    <property type="entry name" value="Glycosyltr_2/OpgH_subfam"/>
</dbReference>
<dbReference type="Proteomes" id="UP000544872">
    <property type="component" value="Unassembled WGS sequence"/>
</dbReference>
<feature type="transmembrane region" description="Helical" evidence="13">
    <location>
        <begin position="337"/>
        <end position="360"/>
    </location>
</feature>
<evidence type="ECO:0000256" key="10">
    <source>
        <dbReference type="ARBA" id="ARBA00066964"/>
    </source>
</evidence>
<feature type="transmembrane region" description="Helical" evidence="13">
    <location>
        <begin position="805"/>
        <end position="823"/>
    </location>
</feature>
<dbReference type="Gene3D" id="3.20.20.80">
    <property type="entry name" value="Glycosidases"/>
    <property type="match status" value="1"/>
</dbReference>
<feature type="transmembrane region" description="Helical" evidence="13">
    <location>
        <begin position="686"/>
        <end position="715"/>
    </location>
</feature>
<comment type="subcellular location">
    <subcellularLocation>
        <location evidence="1">Membrane</location>
        <topology evidence="1">Multi-pass membrane protein</topology>
    </subcellularLocation>
</comment>
<dbReference type="InterPro" id="IPR001173">
    <property type="entry name" value="Glyco_trans_2-like"/>
</dbReference>
<dbReference type="FunFam" id="3.90.550.10:FF:000164">
    <property type="entry name" value="Beta-(1-3)-glucosyl transferase"/>
    <property type="match status" value="1"/>
</dbReference>
<name>A0A7W9ZJ29_NOVIT</name>
<protein>
    <recommendedName>
        <fullName evidence="11">Beta-monoglucosyldiacylglycerol synthase</fullName>
        <ecNumber evidence="10">2.4.1.336</ecNumber>
    </recommendedName>
    <alternativeName>
        <fullName evidence="12">UDP-glucose:1,2-diacylglycerol 3-beta-D-glucosyltransferase</fullName>
    </alternativeName>
</protein>
<accession>A0A7W9ZJ29</accession>
<evidence type="ECO:0000256" key="8">
    <source>
        <dbReference type="ARBA" id="ARBA00023136"/>
    </source>
</evidence>
<evidence type="ECO:0000256" key="7">
    <source>
        <dbReference type="ARBA" id="ARBA00022989"/>
    </source>
</evidence>
<comment type="caution">
    <text evidence="15">The sequence shown here is derived from an EMBL/GenBank/DDBJ whole genome shotgun (WGS) entry which is preliminary data.</text>
</comment>
<feature type="transmembrane region" description="Helical" evidence="13">
    <location>
        <begin position="835"/>
        <end position="853"/>
    </location>
</feature>
<organism evidence="15 16">
    <name type="scientific">Novispirillum itersonii</name>
    <name type="common">Aquaspirillum itersonii</name>
    <dbReference type="NCBI Taxonomy" id="189"/>
    <lineage>
        <taxon>Bacteria</taxon>
        <taxon>Pseudomonadati</taxon>
        <taxon>Pseudomonadota</taxon>
        <taxon>Alphaproteobacteria</taxon>
        <taxon>Rhodospirillales</taxon>
        <taxon>Novispirillaceae</taxon>
        <taxon>Novispirillum</taxon>
    </lineage>
</organism>
<keyword evidence="4 13" id="KW-0812">Transmembrane</keyword>
<dbReference type="Gene3D" id="3.90.550.10">
    <property type="entry name" value="Spore Coat Polysaccharide Biosynthesis Protein SpsA, Chain A"/>
    <property type="match status" value="1"/>
</dbReference>
<dbReference type="EMBL" id="JACIIX010000015">
    <property type="protein sequence ID" value="MBB6211933.1"/>
    <property type="molecule type" value="Genomic_DNA"/>
</dbReference>
<evidence type="ECO:0000256" key="1">
    <source>
        <dbReference type="ARBA" id="ARBA00004141"/>
    </source>
</evidence>
<keyword evidence="16" id="KW-1185">Reference proteome</keyword>
<feature type="transmembrane region" description="Helical" evidence="13">
    <location>
        <begin position="721"/>
        <end position="740"/>
    </location>
</feature>
<keyword evidence="5" id="KW-0378">Hydrolase</keyword>
<evidence type="ECO:0000313" key="16">
    <source>
        <dbReference type="Proteomes" id="UP000544872"/>
    </source>
</evidence>
<feature type="transmembrane region" description="Helical" evidence="13">
    <location>
        <begin position="372"/>
        <end position="390"/>
    </location>
</feature>
<keyword evidence="6" id="KW-0460">Magnesium</keyword>
<dbReference type="GO" id="GO:0005886">
    <property type="term" value="C:plasma membrane"/>
    <property type="evidence" value="ECO:0007669"/>
    <property type="project" value="TreeGrafter"/>
</dbReference>
<dbReference type="PANTHER" id="PTHR43867">
    <property type="entry name" value="CELLULOSE SYNTHASE CATALYTIC SUBUNIT A [UDP-FORMING]"/>
    <property type="match status" value="1"/>
</dbReference>
<dbReference type="InterPro" id="IPR029044">
    <property type="entry name" value="Nucleotide-diphossugar_trans"/>
</dbReference>
<dbReference type="SUPFAM" id="SSF53448">
    <property type="entry name" value="Nucleotide-diphospho-sugar transferases"/>
    <property type="match status" value="1"/>
</dbReference>
<dbReference type="GO" id="GO:0005975">
    <property type="term" value="P:carbohydrate metabolic process"/>
    <property type="evidence" value="ECO:0007669"/>
    <property type="project" value="InterPro"/>
</dbReference>
<feature type="transmembrane region" description="Helical" evidence="13">
    <location>
        <begin position="311"/>
        <end position="330"/>
    </location>
</feature>
<evidence type="ECO:0000256" key="4">
    <source>
        <dbReference type="ARBA" id="ARBA00022692"/>
    </source>
</evidence>
<dbReference type="GO" id="GO:0016758">
    <property type="term" value="F:hexosyltransferase activity"/>
    <property type="evidence" value="ECO:0007669"/>
    <property type="project" value="TreeGrafter"/>
</dbReference>
<keyword evidence="2" id="KW-0328">Glycosyltransferase</keyword>
<dbReference type="Pfam" id="PF13632">
    <property type="entry name" value="Glyco_trans_2_3"/>
    <property type="match status" value="1"/>
</dbReference>
<keyword evidence="8 13" id="KW-0472">Membrane</keyword>
<comment type="catalytic activity">
    <reaction evidence="9">
        <text>a 1,2-diacyl-sn-glycerol + UDP-alpha-D-glucose = a 1,2-diacyl-3-O-(beta-D-glucopyranosyl)-sn-glycerol + UDP + H(+)</text>
        <dbReference type="Rhea" id="RHEA:17285"/>
        <dbReference type="ChEBI" id="CHEBI:15378"/>
        <dbReference type="ChEBI" id="CHEBI:17815"/>
        <dbReference type="ChEBI" id="CHEBI:58223"/>
        <dbReference type="ChEBI" id="CHEBI:58885"/>
        <dbReference type="ChEBI" id="CHEBI:75799"/>
        <dbReference type="EC" id="2.4.1.336"/>
    </reaction>
</comment>
<dbReference type="SUPFAM" id="SSF51445">
    <property type="entry name" value="(Trans)glycosidases"/>
    <property type="match status" value="1"/>
</dbReference>
<dbReference type="InterPro" id="IPR017853">
    <property type="entry name" value="GH"/>
</dbReference>
<evidence type="ECO:0000256" key="9">
    <source>
        <dbReference type="ARBA" id="ARBA00053004"/>
    </source>
</evidence>
<evidence type="ECO:0000256" key="2">
    <source>
        <dbReference type="ARBA" id="ARBA00022676"/>
    </source>
</evidence>
<dbReference type="AlphaFoldDB" id="A0A7W9ZJ29"/>
<feature type="domain" description="Glycosyltransferase 2-like" evidence="14">
    <location>
        <begin position="517"/>
        <end position="739"/>
    </location>
</feature>
<dbReference type="Pfam" id="PF00332">
    <property type="entry name" value="Glyco_hydro_17"/>
    <property type="match status" value="1"/>
</dbReference>
<gene>
    <name evidence="15" type="ORF">FHS48_003379</name>
</gene>
<evidence type="ECO:0000256" key="13">
    <source>
        <dbReference type="SAM" id="Phobius"/>
    </source>
</evidence>
<evidence type="ECO:0000313" key="15">
    <source>
        <dbReference type="EMBL" id="MBB6211933.1"/>
    </source>
</evidence>
<dbReference type="PANTHER" id="PTHR43867:SF4">
    <property type="entry name" value="BETA-(1-3)-GLUCOSYL TRANSFERASE"/>
    <property type="match status" value="1"/>
</dbReference>
<evidence type="ECO:0000259" key="14">
    <source>
        <dbReference type="Pfam" id="PF13632"/>
    </source>
</evidence>
<evidence type="ECO:0000256" key="11">
    <source>
        <dbReference type="ARBA" id="ARBA00068721"/>
    </source>
</evidence>
<keyword evidence="7 13" id="KW-1133">Transmembrane helix</keyword>
<dbReference type="RefSeq" id="WP_184265145.1">
    <property type="nucleotide sequence ID" value="NZ_JACIIX010000015.1"/>
</dbReference>
<evidence type="ECO:0000256" key="5">
    <source>
        <dbReference type="ARBA" id="ARBA00022801"/>
    </source>
</evidence>
<dbReference type="EC" id="2.4.1.336" evidence="10"/>
<dbReference type="GO" id="GO:0004553">
    <property type="term" value="F:hydrolase activity, hydrolyzing O-glycosyl compounds"/>
    <property type="evidence" value="ECO:0007669"/>
    <property type="project" value="InterPro"/>
</dbReference>